<evidence type="ECO:0000313" key="3">
    <source>
        <dbReference type="Proteomes" id="UP000054350"/>
    </source>
</evidence>
<dbReference type="Pfam" id="PF08238">
    <property type="entry name" value="Sel1"/>
    <property type="match status" value="5"/>
</dbReference>
<dbReference type="InterPro" id="IPR011990">
    <property type="entry name" value="TPR-like_helical_dom_sf"/>
</dbReference>
<dbReference type="SMART" id="SM00671">
    <property type="entry name" value="SEL1"/>
    <property type="match status" value="4"/>
</dbReference>
<reference evidence="2 3" key="1">
    <citation type="submission" date="2009-11" db="EMBL/GenBank/DDBJ databases">
        <title>Annotation of Allomyces macrogynus ATCC 38327.</title>
        <authorList>
            <consortium name="The Broad Institute Genome Sequencing Platform"/>
            <person name="Russ C."/>
            <person name="Cuomo C."/>
            <person name="Burger G."/>
            <person name="Gray M.W."/>
            <person name="Holland P.W.H."/>
            <person name="King N."/>
            <person name="Lang F.B.F."/>
            <person name="Roger A.J."/>
            <person name="Ruiz-Trillo I."/>
            <person name="Young S.K."/>
            <person name="Zeng Q."/>
            <person name="Gargeya S."/>
            <person name="Fitzgerald M."/>
            <person name="Haas B."/>
            <person name="Abouelleil A."/>
            <person name="Alvarado L."/>
            <person name="Arachchi H.M."/>
            <person name="Berlin A."/>
            <person name="Chapman S.B."/>
            <person name="Gearin G."/>
            <person name="Goldberg J."/>
            <person name="Griggs A."/>
            <person name="Gujja S."/>
            <person name="Hansen M."/>
            <person name="Heiman D."/>
            <person name="Howarth C."/>
            <person name="Larimer J."/>
            <person name="Lui A."/>
            <person name="MacDonald P.J.P."/>
            <person name="McCowen C."/>
            <person name="Montmayeur A."/>
            <person name="Murphy C."/>
            <person name="Neiman D."/>
            <person name="Pearson M."/>
            <person name="Priest M."/>
            <person name="Roberts A."/>
            <person name="Saif S."/>
            <person name="Shea T."/>
            <person name="Sisk P."/>
            <person name="Stolte C."/>
            <person name="Sykes S."/>
            <person name="Wortman J."/>
            <person name="Nusbaum C."/>
            <person name="Birren B."/>
        </authorList>
    </citation>
    <scope>NUCLEOTIDE SEQUENCE [LARGE SCALE GENOMIC DNA]</scope>
    <source>
        <strain evidence="2 3">ATCC 38327</strain>
    </source>
</reference>
<organism evidence="2 3">
    <name type="scientific">Allomyces macrogynus (strain ATCC 38327)</name>
    <name type="common">Allomyces javanicus var. macrogynus</name>
    <dbReference type="NCBI Taxonomy" id="578462"/>
    <lineage>
        <taxon>Eukaryota</taxon>
        <taxon>Fungi</taxon>
        <taxon>Fungi incertae sedis</taxon>
        <taxon>Blastocladiomycota</taxon>
        <taxon>Blastocladiomycetes</taxon>
        <taxon>Blastocladiales</taxon>
        <taxon>Blastocladiaceae</taxon>
        <taxon>Allomyces</taxon>
    </lineage>
</organism>
<dbReference type="EMBL" id="GG745343">
    <property type="protein sequence ID" value="KNE63869.1"/>
    <property type="molecule type" value="Genomic_DNA"/>
</dbReference>
<dbReference type="VEuPathDB" id="FungiDB:AMAG_19081"/>
<keyword evidence="3" id="KW-1185">Reference proteome</keyword>
<dbReference type="Proteomes" id="UP000054350">
    <property type="component" value="Unassembled WGS sequence"/>
</dbReference>
<dbReference type="InterPro" id="IPR006597">
    <property type="entry name" value="Sel1-like"/>
</dbReference>
<proteinExistence type="inferred from homology"/>
<accession>A0A0L0SNA8</accession>
<dbReference type="PANTHER" id="PTHR11102:SF160">
    <property type="entry name" value="ERAD-ASSOCIATED E3 UBIQUITIN-PROTEIN LIGASE COMPONENT HRD3"/>
    <property type="match status" value="1"/>
</dbReference>
<dbReference type="OrthoDB" id="272077at2759"/>
<dbReference type="InterPro" id="IPR050767">
    <property type="entry name" value="Sel1_AlgK"/>
</dbReference>
<reference evidence="3" key="2">
    <citation type="submission" date="2009-11" db="EMBL/GenBank/DDBJ databases">
        <title>The Genome Sequence of Allomyces macrogynus strain ATCC 38327.</title>
        <authorList>
            <consortium name="The Broad Institute Genome Sequencing Platform"/>
            <person name="Russ C."/>
            <person name="Cuomo C."/>
            <person name="Shea T."/>
            <person name="Young S.K."/>
            <person name="Zeng Q."/>
            <person name="Koehrsen M."/>
            <person name="Haas B."/>
            <person name="Borodovsky M."/>
            <person name="Guigo R."/>
            <person name="Alvarado L."/>
            <person name="Berlin A."/>
            <person name="Borenstein D."/>
            <person name="Chen Z."/>
            <person name="Engels R."/>
            <person name="Freedman E."/>
            <person name="Gellesch M."/>
            <person name="Goldberg J."/>
            <person name="Griggs A."/>
            <person name="Gujja S."/>
            <person name="Heiman D."/>
            <person name="Hepburn T."/>
            <person name="Howarth C."/>
            <person name="Jen D."/>
            <person name="Larson L."/>
            <person name="Lewis B."/>
            <person name="Mehta T."/>
            <person name="Park D."/>
            <person name="Pearson M."/>
            <person name="Roberts A."/>
            <person name="Saif S."/>
            <person name="Shenoy N."/>
            <person name="Sisk P."/>
            <person name="Stolte C."/>
            <person name="Sykes S."/>
            <person name="Walk T."/>
            <person name="White J."/>
            <person name="Yandava C."/>
            <person name="Burger G."/>
            <person name="Gray M.W."/>
            <person name="Holland P.W.H."/>
            <person name="King N."/>
            <person name="Lang F.B.F."/>
            <person name="Roger A.J."/>
            <person name="Ruiz-Trillo I."/>
            <person name="Lander E."/>
            <person name="Nusbaum C."/>
        </authorList>
    </citation>
    <scope>NUCLEOTIDE SEQUENCE [LARGE SCALE GENOMIC DNA]</scope>
    <source>
        <strain evidence="3">ATCC 38327</strain>
    </source>
</reference>
<evidence type="ECO:0000313" key="2">
    <source>
        <dbReference type="EMBL" id="KNE63869.1"/>
    </source>
</evidence>
<dbReference type="STRING" id="578462.A0A0L0SNA8"/>
<dbReference type="AlphaFoldDB" id="A0A0L0SNA8"/>
<sequence length="264" mass="29088">MRLSDRGRALDLFVQAADLGNVQAMGLAEFMLEFGLGVVQSYEGCEAYYQSAAEHGHVLSMTRLADLKKRERLKFQVNLAEAEQWANRARMLVPPGTPQWACNSLAESDQVPQTKESAGDESHPLAWLWRAATDKNCPAAQYAIGTCFHDEQNKPRALSILWFCYATGLGVGHDAQRAIWYYQHAALRGEPTAMYQLGQCFATGPAPNFALASTWYRRAARAGSSLAANALGHMYKDGRGVPQDLTAAVSWFRLNASFGHAKSQ</sequence>
<dbReference type="SUPFAM" id="SSF81901">
    <property type="entry name" value="HCP-like"/>
    <property type="match status" value="2"/>
</dbReference>
<gene>
    <name evidence="2" type="ORF">AMAG_19081</name>
</gene>
<dbReference type="PANTHER" id="PTHR11102">
    <property type="entry name" value="SEL-1-LIKE PROTEIN"/>
    <property type="match status" value="1"/>
</dbReference>
<comment type="similarity">
    <text evidence="1">Belongs to the sel-1 family.</text>
</comment>
<dbReference type="Gene3D" id="1.25.40.10">
    <property type="entry name" value="Tetratricopeptide repeat domain"/>
    <property type="match status" value="2"/>
</dbReference>
<dbReference type="eggNOG" id="KOG1550">
    <property type="taxonomic scope" value="Eukaryota"/>
</dbReference>
<protein>
    <submittedName>
        <fullName evidence="2">Uncharacterized protein</fullName>
    </submittedName>
</protein>
<evidence type="ECO:0000256" key="1">
    <source>
        <dbReference type="ARBA" id="ARBA00038101"/>
    </source>
</evidence>
<name>A0A0L0SNA8_ALLM3</name>